<dbReference type="Gene3D" id="2.40.50.220">
    <property type="entry name" value="EutN/Ccml"/>
    <property type="match status" value="1"/>
</dbReference>
<dbReference type="InterPro" id="IPR004992">
    <property type="entry name" value="EutN_CcmL"/>
</dbReference>
<organism evidence="3 4">
    <name type="scientific">Paludibaculum fermentans</name>
    <dbReference type="NCBI Taxonomy" id="1473598"/>
    <lineage>
        <taxon>Bacteria</taxon>
        <taxon>Pseudomonadati</taxon>
        <taxon>Acidobacteriota</taxon>
        <taxon>Terriglobia</taxon>
        <taxon>Bryobacterales</taxon>
        <taxon>Bryobacteraceae</taxon>
        <taxon>Paludibaculum</taxon>
    </lineage>
</organism>
<evidence type="ECO:0000313" key="4">
    <source>
        <dbReference type="Proteomes" id="UP000593892"/>
    </source>
</evidence>
<accession>A0A7S7SMR4</accession>
<dbReference type="PANTHER" id="PTHR36539">
    <property type="entry name" value="ETHANOLAMINE UTILIZATION PROTEIN EUTN"/>
    <property type="match status" value="1"/>
</dbReference>
<protein>
    <submittedName>
        <fullName evidence="3">EutN/CcmL family microcompartment protein</fullName>
    </submittedName>
</protein>
<dbReference type="RefSeq" id="WP_194453236.1">
    <property type="nucleotide sequence ID" value="NZ_CP063849.1"/>
</dbReference>
<dbReference type="KEGG" id="pfer:IRI77_17035"/>
<dbReference type="AlphaFoldDB" id="A0A7S7SMR4"/>
<comment type="subcellular location">
    <subcellularLocation>
        <location evidence="1">Bacterial microcompartment</location>
    </subcellularLocation>
</comment>
<dbReference type="PROSITE" id="PS51932">
    <property type="entry name" value="BMV"/>
    <property type="match status" value="1"/>
</dbReference>
<evidence type="ECO:0000256" key="1">
    <source>
        <dbReference type="ARBA" id="ARBA00024322"/>
    </source>
</evidence>
<dbReference type="PANTHER" id="PTHR36539:SF1">
    <property type="entry name" value="BACTERIAL MICROCOMPARTMENT SHELL VERTEX PROTEIN EUTN"/>
    <property type="match status" value="1"/>
</dbReference>
<dbReference type="InterPro" id="IPR036677">
    <property type="entry name" value="EutN_CcmL_sf"/>
</dbReference>
<keyword evidence="4" id="KW-1185">Reference proteome</keyword>
<dbReference type="Proteomes" id="UP000593892">
    <property type="component" value="Chromosome"/>
</dbReference>
<evidence type="ECO:0000313" key="3">
    <source>
        <dbReference type="EMBL" id="QOY91582.1"/>
    </source>
</evidence>
<dbReference type="SUPFAM" id="SSF159133">
    <property type="entry name" value="EutN/CcmL-like"/>
    <property type="match status" value="1"/>
</dbReference>
<proteinExistence type="predicted"/>
<dbReference type="Pfam" id="PF03319">
    <property type="entry name" value="EutN_CcmL"/>
    <property type="match status" value="1"/>
</dbReference>
<keyword evidence="2" id="KW-1283">Bacterial microcompartment</keyword>
<evidence type="ECO:0000256" key="2">
    <source>
        <dbReference type="ARBA" id="ARBA00024446"/>
    </source>
</evidence>
<name>A0A7S7SMR4_PALFE</name>
<dbReference type="GO" id="GO:0031469">
    <property type="term" value="C:bacterial microcompartment"/>
    <property type="evidence" value="ECO:0007669"/>
    <property type="project" value="UniProtKB-SubCell"/>
</dbReference>
<dbReference type="CDD" id="cd01614">
    <property type="entry name" value="EutN_CcmL"/>
    <property type="match status" value="1"/>
</dbReference>
<dbReference type="EMBL" id="CP063849">
    <property type="protein sequence ID" value="QOY91582.1"/>
    <property type="molecule type" value="Genomic_DNA"/>
</dbReference>
<gene>
    <name evidence="3" type="ORF">IRI77_17035</name>
</gene>
<reference evidence="3 4" key="1">
    <citation type="submission" date="2020-10" db="EMBL/GenBank/DDBJ databases">
        <title>Complete genome sequence of Paludibaculum fermentans P105T, a facultatively anaerobic acidobacterium capable of dissimilatory Fe(III) reduction.</title>
        <authorList>
            <person name="Dedysh S.N."/>
            <person name="Beletsky A.V."/>
            <person name="Kulichevskaya I.S."/>
            <person name="Mardanov A.V."/>
            <person name="Ravin N.V."/>
        </authorList>
    </citation>
    <scope>NUCLEOTIDE SEQUENCE [LARGE SCALE GENOMIC DNA]</scope>
    <source>
        <strain evidence="3 4">P105</strain>
    </source>
</reference>
<sequence>MQLGRVVGCVWSSVKNLGLTGQRLLIVQPVKADLSLTGRAIICTDCTGAGSGELIYWVRGKEASFPFTDAEVPSDATIVGIVDELNLGKPRTEEHL</sequence>